<gene>
    <name evidence="1" type="ORF">GWK47_045455</name>
</gene>
<proteinExistence type="predicted"/>
<comment type="caution">
    <text evidence="1">The sequence shown here is derived from an EMBL/GenBank/DDBJ whole genome shotgun (WGS) entry which is preliminary data.</text>
</comment>
<evidence type="ECO:0000313" key="1">
    <source>
        <dbReference type="EMBL" id="KAG0721924.1"/>
    </source>
</evidence>
<organism evidence="1 2">
    <name type="scientific">Chionoecetes opilio</name>
    <name type="common">Atlantic snow crab</name>
    <name type="synonym">Cancer opilio</name>
    <dbReference type="NCBI Taxonomy" id="41210"/>
    <lineage>
        <taxon>Eukaryota</taxon>
        <taxon>Metazoa</taxon>
        <taxon>Ecdysozoa</taxon>
        <taxon>Arthropoda</taxon>
        <taxon>Crustacea</taxon>
        <taxon>Multicrustacea</taxon>
        <taxon>Malacostraca</taxon>
        <taxon>Eumalacostraca</taxon>
        <taxon>Eucarida</taxon>
        <taxon>Decapoda</taxon>
        <taxon>Pleocyemata</taxon>
        <taxon>Brachyura</taxon>
        <taxon>Eubrachyura</taxon>
        <taxon>Majoidea</taxon>
        <taxon>Majidae</taxon>
        <taxon>Chionoecetes</taxon>
    </lineage>
</organism>
<protein>
    <submittedName>
        <fullName evidence="1">Uncharacterized protein</fullName>
    </submittedName>
</protein>
<evidence type="ECO:0000313" key="2">
    <source>
        <dbReference type="Proteomes" id="UP000770661"/>
    </source>
</evidence>
<dbReference type="OrthoDB" id="6380971at2759"/>
<name>A0A8J5CU65_CHIOP</name>
<dbReference type="Proteomes" id="UP000770661">
    <property type="component" value="Unassembled WGS sequence"/>
</dbReference>
<dbReference type="Gene3D" id="3.15.10.30">
    <property type="entry name" value="Haemolymph juvenile hormone binding protein"/>
    <property type="match status" value="1"/>
</dbReference>
<dbReference type="PANTHER" id="PTHR11008">
    <property type="entry name" value="PROTEIN TAKEOUT-LIKE PROTEIN"/>
    <property type="match status" value="1"/>
</dbReference>
<dbReference type="EMBL" id="JACEEZ010010276">
    <property type="protein sequence ID" value="KAG0721924.1"/>
    <property type="molecule type" value="Genomic_DNA"/>
</dbReference>
<dbReference type="InterPro" id="IPR038606">
    <property type="entry name" value="To_sf"/>
</dbReference>
<keyword evidence="2" id="KW-1185">Reference proteome</keyword>
<dbReference type="PANTHER" id="PTHR11008:SF9">
    <property type="entry name" value="PROTEIN TAKEOUT-LIKE PROTEIN"/>
    <property type="match status" value="1"/>
</dbReference>
<dbReference type="InterPro" id="IPR010562">
    <property type="entry name" value="Haemolymph_juvenile_hormone-bd"/>
</dbReference>
<dbReference type="Pfam" id="PF06585">
    <property type="entry name" value="JHBP"/>
    <property type="match status" value="1"/>
</dbReference>
<dbReference type="AlphaFoldDB" id="A0A8J5CU65"/>
<reference evidence="1" key="1">
    <citation type="submission" date="2020-07" db="EMBL/GenBank/DDBJ databases">
        <title>The High-quality genome of the commercially important snow crab, Chionoecetes opilio.</title>
        <authorList>
            <person name="Jeong J.-H."/>
            <person name="Ryu S."/>
        </authorList>
    </citation>
    <scope>NUCLEOTIDE SEQUENCE</scope>
    <source>
        <strain evidence="1">MADBK_172401_WGS</strain>
        <tissue evidence="1">Digestive gland</tissue>
    </source>
</reference>
<accession>A0A8J5CU65</accession>
<sequence>MLRCLGLSEFIIEDVRVNVQTLAVTINLRYDSLLMDGEYDLTGKIVKVIPLSARGPFTVTATNSRITLWIKLKTCRGRLEVGRLRSELVVGDVHLSLSHMTGGALVSKYITSHLANQIRTHWQQHEPELSLVLKKHLNDELKNISLVSLQLLQSTDKYMRRGSLY</sequence>